<dbReference type="EMBL" id="CAFBNQ010000055">
    <property type="protein sequence ID" value="CAB4958455.1"/>
    <property type="molecule type" value="Genomic_DNA"/>
</dbReference>
<reference evidence="1" key="1">
    <citation type="submission" date="2020-05" db="EMBL/GenBank/DDBJ databases">
        <authorList>
            <person name="Chiriac C."/>
            <person name="Salcher M."/>
            <person name="Ghai R."/>
            <person name="Kavagutti S V."/>
        </authorList>
    </citation>
    <scope>NUCLEOTIDE SEQUENCE</scope>
</reference>
<name>A0A6J7KSF1_9ZZZZ</name>
<gene>
    <name evidence="1" type="ORF">UFOPK3861_00631</name>
</gene>
<sequence length="94" mass="9428">MRLISVVPGLAISAKVTGKVTSPAIVNGSPVASSSRVRATTPSTEFSIGTSANCASPERTALSAAVTFAYGIFTSVSQVILFSAASVKVPTGPK</sequence>
<proteinExistence type="predicted"/>
<dbReference type="AlphaFoldDB" id="A0A6J7KSF1"/>
<organism evidence="1">
    <name type="scientific">freshwater metagenome</name>
    <dbReference type="NCBI Taxonomy" id="449393"/>
    <lineage>
        <taxon>unclassified sequences</taxon>
        <taxon>metagenomes</taxon>
        <taxon>ecological metagenomes</taxon>
    </lineage>
</organism>
<protein>
    <submittedName>
        <fullName evidence="1">Unannotated protein</fullName>
    </submittedName>
</protein>
<accession>A0A6J7KSF1</accession>
<evidence type="ECO:0000313" key="1">
    <source>
        <dbReference type="EMBL" id="CAB4958455.1"/>
    </source>
</evidence>